<proteinExistence type="predicted"/>
<dbReference type="PANTHER" id="PTHR46434">
    <property type="entry name" value="GENETIC INTERACTOR OF PROHIBITINS 3, MITOCHONDRIAL"/>
    <property type="match status" value="1"/>
</dbReference>
<dbReference type="HOGENOM" id="CLU_015286_0_0_1"/>
<feature type="region of interest" description="Disordered" evidence="1">
    <location>
        <begin position="102"/>
        <end position="140"/>
    </location>
</feature>
<feature type="compositionally biased region" description="Basic and acidic residues" evidence="1">
    <location>
        <begin position="886"/>
        <end position="895"/>
    </location>
</feature>
<feature type="compositionally biased region" description="Basic residues" evidence="1">
    <location>
        <begin position="864"/>
        <end position="885"/>
    </location>
</feature>
<evidence type="ECO:0008006" key="4">
    <source>
        <dbReference type="Google" id="ProtNLM"/>
    </source>
</evidence>
<feature type="region of interest" description="Disordered" evidence="1">
    <location>
        <begin position="762"/>
        <end position="834"/>
    </location>
</feature>
<dbReference type="PANTHER" id="PTHR46434:SF1">
    <property type="entry name" value="GENETIC INTERACTOR OF PROHIBITINS 3, MITOCHONDRIAL"/>
    <property type="match status" value="1"/>
</dbReference>
<gene>
    <name evidence="2" type="ORF">F503_00509</name>
</gene>
<feature type="compositionally biased region" description="Basic and acidic residues" evidence="1">
    <location>
        <begin position="815"/>
        <end position="829"/>
    </location>
</feature>
<dbReference type="Gene3D" id="3.40.50.300">
    <property type="entry name" value="P-loop containing nucleotide triphosphate hydrolases"/>
    <property type="match status" value="1"/>
</dbReference>
<organism evidence="2 3">
    <name type="scientific">Ophiostoma piceae (strain UAMH 11346)</name>
    <name type="common">Sap stain fungus</name>
    <dbReference type="NCBI Taxonomy" id="1262450"/>
    <lineage>
        <taxon>Eukaryota</taxon>
        <taxon>Fungi</taxon>
        <taxon>Dikarya</taxon>
        <taxon>Ascomycota</taxon>
        <taxon>Pezizomycotina</taxon>
        <taxon>Sordariomycetes</taxon>
        <taxon>Sordariomycetidae</taxon>
        <taxon>Ophiostomatales</taxon>
        <taxon>Ophiostomataceae</taxon>
        <taxon>Ophiostoma</taxon>
    </lineage>
</organism>
<dbReference type="SUPFAM" id="SSF52540">
    <property type="entry name" value="P-loop containing nucleoside triphosphate hydrolases"/>
    <property type="match status" value="1"/>
</dbReference>
<evidence type="ECO:0000313" key="2">
    <source>
        <dbReference type="EMBL" id="EPE07787.1"/>
    </source>
</evidence>
<sequence>MRNTRRIMPLGGGGSRTWLRAAFALDSKASSSSSNSALSSGLPPAFLCPSVRIAGIGGSQSLPAASRTASTAAPPALCVHTVTRQPWHPCNGMQKRCFTNASASAAAPRDEESVPATPFQDQAGQLDPPTGTSTAGLEDDDLPEVPFVEALEDSGPPTESKKTRRLPLQCPGCGAFTQTVSPDEPGYFDVKRHSTMEYLGLREPKKSYPDRVRQDDMVVQEAMRRLELETGSQSPVLQELGIFLRPEAKNTDDANSKRAKEEKIKTEKEPEIICVRCHELVHHHSGKPIFHPGIDAIRETIAESPYKYNHVYHVLDAADFPMSLLPRINDLLDAMPLRSRNRRARHAKFYSGRKTELSFVITRADLFAPRKEQVDRLMPWIRETLRQALGRNGRDVRLGNIRCVSARRNWWTSELREEIYKNGGANWLVGKANVGKSYLVHQVFPKGRMDDAHKNKKAIVVKNAPTMLNMSKSKSGSYGLDPVQEALGWEGESDHYDAKSDAHRANILADDALLPPKPVETNYPQMPVVSNLPGTTASPIRIPFGGGKGELIDLPGLERTALTDHLQDEHQDSLVMKLRVQPDQVVLKGTWHSLLIGGFIRITPRTPDLVFMTYNFTPLREHRTGTEKAIAIQQQTSELKVDNIAAAGTGEKIKLAGSFQLKYDVTKQRAGPITRKDAVNISVDRLPYRVLAIDLLIEGCGWVEIVAQVRTRHLFNEDARRDAEAEKELRERDARVNQVGSNGVLQSLDLSVPAKADKPETTLDNIQEDDSFDPFSALVDVGSKKPKPRKEPVKEAPKAAPTAPARNGNAIQPKPKAEPEAELEHKEPEPNWPIIDVFSPGGKFIGSRQPMNAWLLVQHKAAARKKALQSRPRKSMKGAKKREKAARRDALRQGD</sequence>
<dbReference type="GO" id="GO:0005739">
    <property type="term" value="C:mitochondrion"/>
    <property type="evidence" value="ECO:0007669"/>
    <property type="project" value="TreeGrafter"/>
</dbReference>
<protein>
    <recommendedName>
        <fullName evidence="4">Gtp-binding protein</fullName>
    </recommendedName>
</protein>
<evidence type="ECO:0000256" key="1">
    <source>
        <dbReference type="SAM" id="MobiDB-lite"/>
    </source>
</evidence>
<dbReference type="EMBL" id="KE148150">
    <property type="protein sequence ID" value="EPE07787.1"/>
    <property type="molecule type" value="Genomic_DNA"/>
</dbReference>
<keyword evidence="3" id="KW-1185">Reference proteome</keyword>
<dbReference type="OrthoDB" id="1696305at2759"/>
<dbReference type="OMA" id="GWLNNKP"/>
<accession>S3C4R8</accession>
<name>S3C4R8_OPHP1</name>
<dbReference type="InterPro" id="IPR050896">
    <property type="entry name" value="Mito_lipid_metab_GTPase"/>
</dbReference>
<dbReference type="Proteomes" id="UP000016923">
    <property type="component" value="Unassembled WGS sequence"/>
</dbReference>
<feature type="region of interest" description="Disordered" evidence="1">
    <location>
        <begin position="864"/>
        <end position="895"/>
    </location>
</feature>
<dbReference type="InterPro" id="IPR027417">
    <property type="entry name" value="P-loop_NTPase"/>
</dbReference>
<dbReference type="eggNOG" id="ENOG502S067">
    <property type="taxonomic scope" value="Eukaryota"/>
</dbReference>
<dbReference type="VEuPathDB" id="FungiDB:F503_00509"/>
<reference evidence="2 3" key="1">
    <citation type="journal article" date="2013" name="BMC Genomics">
        <title>The genome and transcriptome of the pine saprophyte Ophiostoma piceae, and a comparison with the bark beetle-associated pine pathogen Grosmannia clavigera.</title>
        <authorList>
            <person name="Haridas S."/>
            <person name="Wang Y."/>
            <person name="Lim L."/>
            <person name="Massoumi Alamouti S."/>
            <person name="Jackman S."/>
            <person name="Docking R."/>
            <person name="Robertson G."/>
            <person name="Birol I."/>
            <person name="Bohlmann J."/>
            <person name="Breuil C."/>
        </authorList>
    </citation>
    <scope>NUCLEOTIDE SEQUENCE [LARGE SCALE GENOMIC DNA]</scope>
    <source>
        <strain evidence="2 3">UAMH 11346</strain>
    </source>
</reference>
<evidence type="ECO:0000313" key="3">
    <source>
        <dbReference type="Proteomes" id="UP000016923"/>
    </source>
</evidence>
<dbReference type="STRING" id="1262450.S3C4R8"/>
<dbReference type="AlphaFoldDB" id="S3C4R8"/>